<dbReference type="PANTHER" id="PTHR43308">
    <property type="entry name" value="OUTER MEMBRANE PROTEIN ALPHA-RELATED"/>
    <property type="match status" value="1"/>
</dbReference>
<evidence type="ECO:0000256" key="8">
    <source>
        <dbReference type="ARBA" id="ARBA00022927"/>
    </source>
</evidence>
<dbReference type="SUPFAM" id="SSF101967">
    <property type="entry name" value="Adhesin YadA, collagen-binding domain"/>
    <property type="match status" value="3"/>
</dbReference>
<feature type="domain" description="SLH" evidence="11">
    <location>
        <begin position="793"/>
        <end position="856"/>
    </location>
</feature>
<dbReference type="Pfam" id="PF00395">
    <property type="entry name" value="SLH"/>
    <property type="match status" value="1"/>
</dbReference>
<proteinExistence type="inferred from homology"/>
<keyword evidence="13" id="KW-1185">Reference proteome</keyword>
<dbReference type="RefSeq" id="WP_119055950.1">
    <property type="nucleotide sequence ID" value="NZ_QWKU01000001.1"/>
</dbReference>
<dbReference type="InterPro" id="IPR005594">
    <property type="entry name" value="YadA_C"/>
</dbReference>
<evidence type="ECO:0000256" key="2">
    <source>
        <dbReference type="ARBA" id="ARBA00004442"/>
    </source>
</evidence>
<comment type="subcellular location">
    <subcellularLocation>
        <location evidence="2">Cell outer membrane</location>
    </subcellularLocation>
    <subcellularLocation>
        <location evidence="1">Cell surface</location>
    </subcellularLocation>
</comment>
<organism evidence="12 13">
    <name type="scientific">Dialister pneumosintes</name>
    <dbReference type="NCBI Taxonomy" id="39950"/>
    <lineage>
        <taxon>Bacteria</taxon>
        <taxon>Bacillati</taxon>
        <taxon>Bacillota</taxon>
        <taxon>Negativicutes</taxon>
        <taxon>Veillonellales</taxon>
        <taxon>Veillonellaceae</taxon>
        <taxon>Dialister</taxon>
    </lineage>
</organism>
<accession>A0ABX9M9B2</accession>
<dbReference type="InterPro" id="IPR001119">
    <property type="entry name" value="SLH_dom"/>
</dbReference>
<dbReference type="InterPro" id="IPR008640">
    <property type="entry name" value="Adhesin_Head_dom"/>
</dbReference>
<keyword evidence="4" id="KW-0813">Transport</keyword>
<dbReference type="Gene3D" id="3.30.1300.30">
    <property type="entry name" value="GSPII I/J protein-like"/>
    <property type="match status" value="1"/>
</dbReference>
<protein>
    <recommendedName>
        <fullName evidence="11">SLH domain-containing protein</fullName>
    </recommendedName>
</protein>
<dbReference type="EMBL" id="QWKU01000001">
    <property type="protein sequence ID" value="RID94195.1"/>
    <property type="molecule type" value="Genomic_DNA"/>
</dbReference>
<comment type="caution">
    <text evidence="12">The sequence shown here is derived from an EMBL/GenBank/DDBJ whole genome shotgun (WGS) entry which is preliminary data.</text>
</comment>
<dbReference type="Proteomes" id="UP000266262">
    <property type="component" value="Unassembled WGS sequence"/>
</dbReference>
<name>A0ABX9M9B2_9FIRM</name>
<evidence type="ECO:0000256" key="7">
    <source>
        <dbReference type="ARBA" id="ARBA00022729"/>
    </source>
</evidence>
<evidence type="ECO:0000256" key="5">
    <source>
        <dbReference type="ARBA" id="ARBA00022452"/>
    </source>
</evidence>
<evidence type="ECO:0000256" key="10">
    <source>
        <dbReference type="ARBA" id="ARBA00023237"/>
    </source>
</evidence>
<dbReference type="Pfam" id="PF03895">
    <property type="entry name" value="YadA_anchor"/>
    <property type="match status" value="1"/>
</dbReference>
<dbReference type="InterPro" id="IPR045584">
    <property type="entry name" value="Pilin-like"/>
</dbReference>
<keyword evidence="9" id="KW-0472">Membrane</keyword>
<keyword evidence="7" id="KW-0732">Signal</keyword>
<dbReference type="PROSITE" id="PS51272">
    <property type="entry name" value="SLH"/>
    <property type="match status" value="1"/>
</dbReference>
<evidence type="ECO:0000313" key="12">
    <source>
        <dbReference type="EMBL" id="RID94195.1"/>
    </source>
</evidence>
<sequence>MQYQVSTNKNMQSENKIRKYRLRAKLAVMTMVSSVLLTSGMCSTYATDLHFFHVNTSDTGATSSELEGEVSTNYNNDGAPDENAMAIGYIARTKGKNALAVGYNTAAYAENALAIGHMAHAEGNNSLSIGYNSRIENLKKAINGQERTIYSFDSVALGYQTSIIGSSESIAIGKETSVNDAGRFNIAMGYQATVTADANELKTVANIAPVEAGSQEVSGYSIAIGNGTKASDQVGTAIGASSRAVGKYATALGVQAYGKGEHSLAMSGAAALGQDSVAIMGGTTSSNARGAIAIGGNTSRMLDPEVPLFEVSNHAQSYAEGAVAIGVGTKAMSAHTLALSQGKAAGNHAIAIGGMTGNIEPISDQENSLEDYGALYDDYKIVDSADNAVAVGHQSHARKKDAVALGSHSIASVAEGVNGYNPLERYNFAYDKNSPTWKSTYAAFSIGHGDGSATRQITGVAAGSQDTDAVNVAQLKAAMVTLEADEGISLTRTYSLEKGTTYKIKLNLEGGTTETADVHVKPKASAAGSSAAHDKLKGTTMQVTADTASGGNHGDATLFAADKGNPTAVNPTETLHLNGDTNITTTSSDHKIAISLNKDLKELNSVTATTMNANTVNVDKAVNVAGKTYISEKGLNANGRKITNVATGVADTDAVNVGQLKQGLTQNYNSLSNKINKVGAGAAAMAMLHPLDFDPDDKWSFSASVGHYKGENAVALGAFYRPNEDTMVSLGGSVGNGDDMVAGSVSWKFSQKNHISVNRVSTAKEILELRKALEDLRSLIADGVAGRNLDLNKIEIFPDVPENHWAYDYVATLAGNGVLEGYPDGYFNGNRQMTRYEMAAVIYRAMMNGAKINAKALKEFEPELDRFRVDTISYNEDGTPDIQRVRTIESRK</sequence>
<dbReference type="InterPro" id="IPR011049">
    <property type="entry name" value="Serralysin-like_metalloprot_C"/>
</dbReference>
<keyword evidence="6" id="KW-0812">Transmembrane</keyword>
<evidence type="ECO:0000256" key="9">
    <source>
        <dbReference type="ARBA" id="ARBA00023136"/>
    </source>
</evidence>
<gene>
    <name evidence="12" type="ORF">DX915_01240</name>
</gene>
<evidence type="ECO:0000256" key="3">
    <source>
        <dbReference type="ARBA" id="ARBA00005848"/>
    </source>
</evidence>
<dbReference type="InterPro" id="IPR008635">
    <property type="entry name" value="Coiled_stalk_dom"/>
</dbReference>
<dbReference type="SUPFAM" id="SSF54523">
    <property type="entry name" value="Pili subunits"/>
    <property type="match status" value="1"/>
</dbReference>
<keyword evidence="10" id="KW-0998">Cell outer membrane</keyword>
<dbReference type="CDD" id="cd12820">
    <property type="entry name" value="LbR_YadA-like"/>
    <property type="match status" value="1"/>
</dbReference>
<evidence type="ECO:0000259" key="11">
    <source>
        <dbReference type="PROSITE" id="PS51272"/>
    </source>
</evidence>
<evidence type="ECO:0000256" key="6">
    <source>
        <dbReference type="ARBA" id="ARBA00022692"/>
    </source>
</evidence>
<dbReference type="InterPro" id="IPR051465">
    <property type="entry name" value="Cell_Envelope_Struct_Comp"/>
</dbReference>
<dbReference type="Gene3D" id="2.150.10.10">
    <property type="entry name" value="Serralysin-like metalloprotease, C-terminal"/>
    <property type="match status" value="4"/>
</dbReference>
<evidence type="ECO:0000256" key="1">
    <source>
        <dbReference type="ARBA" id="ARBA00004241"/>
    </source>
</evidence>
<evidence type="ECO:0000313" key="13">
    <source>
        <dbReference type="Proteomes" id="UP000266262"/>
    </source>
</evidence>
<dbReference type="Pfam" id="PF05662">
    <property type="entry name" value="YadA_stalk"/>
    <property type="match status" value="2"/>
</dbReference>
<comment type="similarity">
    <text evidence="3">Belongs to the autotransporter-2 (AT-2) (TC 1.B.40) family.</text>
</comment>
<dbReference type="Pfam" id="PF05658">
    <property type="entry name" value="YadA_head"/>
    <property type="match status" value="4"/>
</dbReference>
<evidence type="ECO:0000256" key="4">
    <source>
        <dbReference type="ARBA" id="ARBA00022448"/>
    </source>
</evidence>
<dbReference type="PANTHER" id="PTHR43308:SF1">
    <property type="entry name" value="OUTER MEMBRANE PROTEIN ALPHA"/>
    <property type="match status" value="1"/>
</dbReference>
<reference evidence="12 13" key="1">
    <citation type="submission" date="2018-08" db="EMBL/GenBank/DDBJ databases">
        <title>Draft genome sequence of Dialister pneumosintes KCOM 1685.</title>
        <authorList>
            <person name="Kook J.-K."/>
            <person name="Park S.-N."/>
            <person name="Lim Y.K."/>
        </authorList>
    </citation>
    <scope>NUCLEOTIDE SEQUENCE [LARGE SCALE GENOMIC DNA]</scope>
    <source>
        <strain evidence="12 13">KCOM 1685</strain>
    </source>
</reference>
<keyword evidence="5" id="KW-1134">Transmembrane beta strand</keyword>
<keyword evidence="8" id="KW-0653">Protein transport</keyword>